<evidence type="ECO:0000313" key="2">
    <source>
        <dbReference type="Proteomes" id="UP000827092"/>
    </source>
</evidence>
<dbReference type="Proteomes" id="UP000827092">
    <property type="component" value="Unassembled WGS sequence"/>
</dbReference>
<protein>
    <recommendedName>
        <fullName evidence="3">Transmembrane protein 177</fullName>
    </recommendedName>
</protein>
<comment type="caution">
    <text evidence="1">The sequence shown here is derived from an EMBL/GenBank/DDBJ whole genome shotgun (WGS) entry which is preliminary data.</text>
</comment>
<accession>A0AAV6ULF1</accession>
<dbReference type="InterPro" id="IPR026620">
    <property type="entry name" value="TMEM177"/>
</dbReference>
<name>A0AAV6ULF1_9ARAC</name>
<dbReference type="PANTHER" id="PTHR21824">
    <property type="entry name" value="TRANSMEMBRANE PROTEIN 177"/>
    <property type="match status" value="1"/>
</dbReference>
<dbReference type="PANTHER" id="PTHR21824:SF4">
    <property type="entry name" value="TRANSMEMBRANE PROTEIN 177"/>
    <property type="match status" value="1"/>
</dbReference>
<reference evidence="1 2" key="1">
    <citation type="journal article" date="2022" name="Nat. Ecol. Evol.">
        <title>A masculinizing supergene underlies an exaggerated male reproductive morph in a spider.</title>
        <authorList>
            <person name="Hendrickx F."/>
            <person name="De Corte Z."/>
            <person name="Sonet G."/>
            <person name="Van Belleghem S.M."/>
            <person name="Kostlbacher S."/>
            <person name="Vangestel C."/>
        </authorList>
    </citation>
    <scope>NUCLEOTIDE SEQUENCE [LARGE SCALE GENOMIC DNA]</scope>
    <source>
        <strain evidence="1">W744_W776</strain>
    </source>
</reference>
<evidence type="ECO:0008006" key="3">
    <source>
        <dbReference type="Google" id="ProtNLM"/>
    </source>
</evidence>
<dbReference type="EMBL" id="JAFNEN010000349">
    <property type="protein sequence ID" value="KAG8185009.1"/>
    <property type="molecule type" value="Genomic_DNA"/>
</dbReference>
<gene>
    <name evidence="1" type="ORF">JTE90_017033</name>
</gene>
<sequence length="311" mass="35694">MSRFLSWFATESGKRFTYTCVGIGGISIFGSQVAFNGPLKDRFKKIVQVYDDDKEKPLSSQVQELTRIVVNDSNLSDAEKAKIGFFNVVGDDLFHIGGSNSPWGAMIGLPFYYEDSKSINYRQLKLGGRETIDWVIDGQDLLTALNLSNKAKKFGIMRELYSCDVYHILDNASIATGCFLIPAELSRRINVWRNAFQTSNLKVRAFFYLACYLLGFTMYRCLRDPMRHLSQKQWDQKAASTNREYLEGGIEFYEKTLLKNKALRELLGERGQRQFTRDGNENYFLFAPKLPTKKRLELLKQLREDVSLVSV</sequence>
<dbReference type="AlphaFoldDB" id="A0AAV6ULF1"/>
<proteinExistence type="predicted"/>
<keyword evidence="2" id="KW-1185">Reference proteome</keyword>
<evidence type="ECO:0000313" key="1">
    <source>
        <dbReference type="EMBL" id="KAG8185009.1"/>
    </source>
</evidence>
<organism evidence="1 2">
    <name type="scientific">Oedothorax gibbosus</name>
    <dbReference type="NCBI Taxonomy" id="931172"/>
    <lineage>
        <taxon>Eukaryota</taxon>
        <taxon>Metazoa</taxon>
        <taxon>Ecdysozoa</taxon>
        <taxon>Arthropoda</taxon>
        <taxon>Chelicerata</taxon>
        <taxon>Arachnida</taxon>
        <taxon>Araneae</taxon>
        <taxon>Araneomorphae</taxon>
        <taxon>Entelegynae</taxon>
        <taxon>Araneoidea</taxon>
        <taxon>Linyphiidae</taxon>
        <taxon>Erigoninae</taxon>
        <taxon>Oedothorax</taxon>
    </lineage>
</organism>
<dbReference type="GO" id="GO:0016020">
    <property type="term" value="C:membrane"/>
    <property type="evidence" value="ECO:0007669"/>
    <property type="project" value="TreeGrafter"/>
</dbReference>